<organism evidence="20 21">
    <name type="scientific">Anaerobacillus alkaliphilus</name>
    <dbReference type="NCBI Taxonomy" id="1548597"/>
    <lineage>
        <taxon>Bacteria</taxon>
        <taxon>Bacillati</taxon>
        <taxon>Bacillota</taxon>
        <taxon>Bacilli</taxon>
        <taxon>Bacillales</taxon>
        <taxon>Bacillaceae</taxon>
        <taxon>Anaerobacillus</taxon>
    </lineage>
</organism>
<dbReference type="InterPro" id="IPR036945">
    <property type="entry name" value="DAGK_sf"/>
</dbReference>
<reference evidence="20 21" key="1">
    <citation type="journal article" date="2019" name="Int. J. Syst. Evol. Microbiol.">
        <title>Anaerobacillus alkaliphilus sp. nov., a novel alkaliphilic and moderately halophilic bacterium.</title>
        <authorList>
            <person name="Borsodi A.K."/>
            <person name="Aszalos J.M."/>
            <person name="Bihari P."/>
            <person name="Nagy I."/>
            <person name="Schumann P."/>
            <person name="Sproer C."/>
            <person name="Kovacs A.L."/>
            <person name="Boka K."/>
            <person name="Dobosy P."/>
            <person name="Ovari M."/>
            <person name="Szili-Kovacs T."/>
            <person name="Toth E."/>
        </authorList>
    </citation>
    <scope>NUCLEOTIDE SEQUENCE [LARGE SCALE GENOMIC DNA]</scope>
    <source>
        <strain evidence="20 21">B16-10</strain>
    </source>
</reference>
<dbReference type="AlphaFoldDB" id="A0A4Q0VQR4"/>
<keyword evidence="13" id="KW-0594">Phospholipid biosynthesis</keyword>
<keyword evidence="14" id="KW-1208">Phospholipid metabolism</keyword>
<feature type="transmembrane region" description="Helical" evidence="19">
    <location>
        <begin position="100"/>
        <end position="121"/>
    </location>
</feature>
<evidence type="ECO:0000256" key="16">
    <source>
        <dbReference type="PIRSR" id="PIRSR600829-2"/>
    </source>
</evidence>
<evidence type="ECO:0000256" key="11">
    <source>
        <dbReference type="ARBA" id="ARBA00023098"/>
    </source>
</evidence>
<evidence type="ECO:0000256" key="3">
    <source>
        <dbReference type="ARBA" id="ARBA00022475"/>
    </source>
</evidence>
<sequence length="132" mass="14939">MDFKNSYDRYWKRFTCSFAYAWSGLLHAIRHEQNMKIHLLIAIMMLGLAFILGISNYEKLILLLVIGIVISLEVVNTAIERVVDLVTKEYHPMAKVAKDVSAGAVLAFSIFAAIIGILIFYKPIIETISTFL</sequence>
<evidence type="ECO:0000256" key="2">
    <source>
        <dbReference type="ARBA" id="ARBA00005967"/>
    </source>
</evidence>
<evidence type="ECO:0000256" key="1">
    <source>
        <dbReference type="ARBA" id="ARBA00004651"/>
    </source>
</evidence>
<keyword evidence="9 17" id="KW-0067">ATP-binding</keyword>
<evidence type="ECO:0000256" key="19">
    <source>
        <dbReference type="SAM" id="Phobius"/>
    </source>
</evidence>
<evidence type="ECO:0000256" key="18">
    <source>
        <dbReference type="PIRSR" id="PIRSR600829-4"/>
    </source>
</evidence>
<dbReference type="Pfam" id="PF01219">
    <property type="entry name" value="DAGK_prokar"/>
    <property type="match status" value="1"/>
</dbReference>
<evidence type="ECO:0000256" key="17">
    <source>
        <dbReference type="PIRSR" id="PIRSR600829-3"/>
    </source>
</evidence>
<protein>
    <submittedName>
        <fullName evidence="20">Diacylglycerol kinase family protein</fullName>
    </submittedName>
</protein>
<comment type="subcellular location">
    <subcellularLocation>
        <location evidence="1">Cell membrane</location>
        <topology evidence="1">Multi-pass membrane protein</topology>
    </subcellularLocation>
</comment>
<dbReference type="GO" id="GO:0046872">
    <property type="term" value="F:metal ion binding"/>
    <property type="evidence" value="ECO:0007669"/>
    <property type="project" value="UniProtKB-KW"/>
</dbReference>
<dbReference type="PANTHER" id="PTHR34299:SF1">
    <property type="entry name" value="DIACYLGLYCEROL KINASE"/>
    <property type="match status" value="1"/>
</dbReference>
<dbReference type="InterPro" id="IPR033717">
    <property type="entry name" value="UDPK"/>
</dbReference>
<feature type="binding site" evidence="17">
    <location>
        <begin position="98"/>
        <end position="99"/>
    </location>
    <ligand>
        <name>ATP</name>
        <dbReference type="ChEBI" id="CHEBI:30616"/>
    </ligand>
</feature>
<feature type="transmembrane region" description="Helical" evidence="19">
    <location>
        <begin position="37"/>
        <end position="54"/>
    </location>
</feature>
<comment type="similarity">
    <text evidence="2">Belongs to the bacterial diacylglycerol kinase family.</text>
</comment>
<dbReference type="Gene3D" id="1.10.287.3610">
    <property type="match status" value="1"/>
</dbReference>
<accession>A0A4Q0VQR4</accession>
<evidence type="ECO:0000256" key="10">
    <source>
        <dbReference type="ARBA" id="ARBA00022989"/>
    </source>
</evidence>
<dbReference type="EMBL" id="QOUX01000045">
    <property type="protein sequence ID" value="RXI99407.1"/>
    <property type="molecule type" value="Genomic_DNA"/>
</dbReference>
<name>A0A4Q0VQR4_9BACI</name>
<evidence type="ECO:0000256" key="15">
    <source>
        <dbReference type="PIRSR" id="PIRSR600829-1"/>
    </source>
</evidence>
<feature type="active site" description="Proton acceptor" evidence="15">
    <location>
        <position position="73"/>
    </location>
</feature>
<dbReference type="OrthoDB" id="9789934at2"/>
<evidence type="ECO:0000313" key="21">
    <source>
        <dbReference type="Proteomes" id="UP000290649"/>
    </source>
</evidence>
<evidence type="ECO:0000256" key="6">
    <source>
        <dbReference type="ARBA" id="ARBA00022692"/>
    </source>
</evidence>
<evidence type="ECO:0000256" key="4">
    <source>
        <dbReference type="ARBA" id="ARBA00022516"/>
    </source>
</evidence>
<evidence type="ECO:0000256" key="12">
    <source>
        <dbReference type="ARBA" id="ARBA00023136"/>
    </source>
</evidence>
<evidence type="ECO:0000313" key="20">
    <source>
        <dbReference type="EMBL" id="RXI99407.1"/>
    </source>
</evidence>
<feature type="binding site" evidence="16">
    <location>
        <position position="13"/>
    </location>
    <ligand>
        <name>substrate</name>
    </ligand>
</feature>
<feature type="binding site" evidence="16">
    <location>
        <position position="73"/>
    </location>
    <ligand>
        <name>substrate</name>
    </ligand>
</feature>
<dbReference type="GO" id="GO:0005886">
    <property type="term" value="C:plasma membrane"/>
    <property type="evidence" value="ECO:0007669"/>
    <property type="project" value="UniProtKB-SubCell"/>
</dbReference>
<keyword evidence="11" id="KW-0443">Lipid metabolism</keyword>
<evidence type="ECO:0000256" key="14">
    <source>
        <dbReference type="ARBA" id="ARBA00023264"/>
    </source>
</evidence>
<keyword evidence="18" id="KW-0479">Metal-binding</keyword>
<feature type="transmembrane region" description="Helical" evidence="19">
    <location>
        <begin position="60"/>
        <end position="79"/>
    </location>
</feature>
<gene>
    <name evidence="20" type="ORF">DS745_14340</name>
</gene>
<keyword evidence="4" id="KW-0444">Lipid biosynthesis</keyword>
<feature type="binding site" evidence="17">
    <location>
        <begin position="89"/>
        <end position="91"/>
    </location>
    <ligand>
        <name>ATP</name>
        <dbReference type="ChEBI" id="CHEBI:30616"/>
    </ligand>
</feature>
<evidence type="ECO:0000256" key="7">
    <source>
        <dbReference type="ARBA" id="ARBA00022741"/>
    </source>
</evidence>
<keyword evidence="21" id="KW-1185">Reference proteome</keyword>
<dbReference type="PANTHER" id="PTHR34299">
    <property type="entry name" value="DIACYLGLYCEROL KINASE"/>
    <property type="match status" value="1"/>
</dbReference>
<keyword evidence="3" id="KW-1003">Cell membrane</keyword>
<feature type="binding site" evidence="17">
    <location>
        <position position="13"/>
    </location>
    <ligand>
        <name>ATP</name>
        <dbReference type="ChEBI" id="CHEBI:30616"/>
    </ligand>
</feature>
<feature type="binding site" evidence="17">
    <location>
        <position position="32"/>
    </location>
    <ligand>
        <name>ATP</name>
        <dbReference type="ChEBI" id="CHEBI:30616"/>
    </ligand>
</feature>
<dbReference type="RefSeq" id="WP_129078917.1">
    <property type="nucleotide sequence ID" value="NZ_QOUX01000045.1"/>
</dbReference>
<feature type="binding site" evidence="17">
    <location>
        <position position="20"/>
    </location>
    <ligand>
        <name>ATP</name>
        <dbReference type="ChEBI" id="CHEBI:30616"/>
    </ligand>
</feature>
<keyword evidence="8 20" id="KW-0418">Kinase</keyword>
<evidence type="ECO:0000256" key="13">
    <source>
        <dbReference type="ARBA" id="ARBA00023209"/>
    </source>
</evidence>
<feature type="binding site" evidence="17">
    <location>
        <position position="80"/>
    </location>
    <ligand>
        <name>ATP</name>
        <dbReference type="ChEBI" id="CHEBI:30616"/>
    </ligand>
</feature>
<keyword evidence="18" id="KW-0460">Magnesium</keyword>
<dbReference type="GO" id="GO:0016301">
    <property type="term" value="F:kinase activity"/>
    <property type="evidence" value="ECO:0007669"/>
    <property type="project" value="UniProtKB-KW"/>
</dbReference>
<dbReference type="CDD" id="cd14265">
    <property type="entry name" value="UDPK_IM_like"/>
    <property type="match status" value="1"/>
</dbReference>
<keyword evidence="7 17" id="KW-0547">Nucleotide-binding</keyword>
<keyword evidence="10 19" id="KW-1133">Transmembrane helix</keyword>
<evidence type="ECO:0000256" key="5">
    <source>
        <dbReference type="ARBA" id="ARBA00022679"/>
    </source>
</evidence>
<keyword evidence="6 19" id="KW-0812">Transmembrane</keyword>
<comment type="cofactor">
    <cofactor evidence="18">
        <name>Mg(2+)</name>
        <dbReference type="ChEBI" id="CHEBI:18420"/>
    </cofactor>
    <text evidence="18">Mn(2+), Zn(2+), Cd(2+) and Co(2+) support activity to lesser extents.</text>
</comment>
<proteinExistence type="inferred from homology"/>
<dbReference type="GO" id="GO:0008654">
    <property type="term" value="P:phospholipid biosynthetic process"/>
    <property type="evidence" value="ECO:0007669"/>
    <property type="project" value="UniProtKB-KW"/>
</dbReference>
<evidence type="ECO:0000256" key="8">
    <source>
        <dbReference type="ARBA" id="ARBA00022777"/>
    </source>
</evidence>
<keyword evidence="12 19" id="KW-0472">Membrane</keyword>
<feature type="binding site" evidence="18">
    <location>
        <position position="80"/>
    </location>
    <ligand>
        <name>a divalent metal cation</name>
        <dbReference type="ChEBI" id="CHEBI:60240"/>
    </ligand>
</feature>
<dbReference type="PROSITE" id="PS01069">
    <property type="entry name" value="DAGK_PROKAR"/>
    <property type="match status" value="1"/>
</dbReference>
<keyword evidence="5" id="KW-0808">Transferase</keyword>
<feature type="binding site" evidence="18">
    <location>
        <position position="32"/>
    </location>
    <ligand>
        <name>a divalent metal cation</name>
        <dbReference type="ChEBI" id="CHEBI:60240"/>
    </ligand>
</feature>
<evidence type="ECO:0000256" key="9">
    <source>
        <dbReference type="ARBA" id="ARBA00022840"/>
    </source>
</evidence>
<comment type="caution">
    <text evidence="20">The sequence shown here is derived from an EMBL/GenBank/DDBJ whole genome shotgun (WGS) entry which is preliminary data.</text>
</comment>
<dbReference type="GO" id="GO:0005524">
    <property type="term" value="F:ATP binding"/>
    <property type="evidence" value="ECO:0007669"/>
    <property type="project" value="UniProtKB-KW"/>
</dbReference>
<dbReference type="InterPro" id="IPR000829">
    <property type="entry name" value="DAGK"/>
</dbReference>
<dbReference type="Proteomes" id="UP000290649">
    <property type="component" value="Unassembled WGS sequence"/>
</dbReference>